<dbReference type="SUPFAM" id="SSF56112">
    <property type="entry name" value="Protein kinase-like (PK-like)"/>
    <property type="match status" value="1"/>
</dbReference>
<dbReference type="GO" id="GO:0005524">
    <property type="term" value="F:ATP binding"/>
    <property type="evidence" value="ECO:0007669"/>
    <property type="project" value="UniProtKB-KW"/>
</dbReference>
<name>A0ABQ3HQJ5_9ACTN</name>
<feature type="domain" description="ABC1 atypical kinase-like" evidence="5">
    <location>
        <begin position="97"/>
        <end position="328"/>
    </location>
</feature>
<dbReference type="Proteomes" id="UP000597341">
    <property type="component" value="Unassembled WGS sequence"/>
</dbReference>
<dbReference type="CDD" id="cd13970">
    <property type="entry name" value="ABC1_ADCK3"/>
    <property type="match status" value="1"/>
</dbReference>
<proteinExistence type="inferred from homology"/>
<reference evidence="7" key="1">
    <citation type="journal article" date="2019" name="Int. J. Syst. Evol. Microbiol.">
        <title>The Global Catalogue of Microorganisms (GCM) 10K type strain sequencing project: providing services to taxonomists for standard genome sequencing and annotation.</title>
        <authorList>
            <consortium name="The Broad Institute Genomics Platform"/>
            <consortium name="The Broad Institute Genome Sequencing Center for Infectious Disease"/>
            <person name="Wu L."/>
            <person name="Ma J."/>
        </authorList>
    </citation>
    <scope>NUCLEOTIDE SEQUENCE [LARGE SCALE GENOMIC DNA]</scope>
    <source>
        <strain evidence="7">CGMCC 1.12791</strain>
    </source>
</reference>
<dbReference type="Pfam" id="PF03109">
    <property type="entry name" value="ABC1"/>
    <property type="match status" value="1"/>
</dbReference>
<dbReference type="PANTHER" id="PTHR43851">
    <property type="match status" value="1"/>
</dbReference>
<dbReference type="InterPro" id="IPR034646">
    <property type="entry name" value="ADCK3_dom"/>
</dbReference>
<comment type="caution">
    <text evidence="6">The sequence shown here is derived from an EMBL/GenBank/DDBJ whole genome shotgun (WGS) entry which is preliminary data.</text>
</comment>
<evidence type="ECO:0000313" key="7">
    <source>
        <dbReference type="Proteomes" id="UP000597341"/>
    </source>
</evidence>
<evidence type="ECO:0000256" key="2">
    <source>
        <dbReference type="ARBA" id="ARBA00022679"/>
    </source>
</evidence>
<accession>A0ABQ3HQJ5</accession>
<evidence type="ECO:0000256" key="4">
    <source>
        <dbReference type="ARBA" id="ARBA00022840"/>
    </source>
</evidence>
<evidence type="ECO:0000256" key="1">
    <source>
        <dbReference type="ARBA" id="ARBA00009670"/>
    </source>
</evidence>
<evidence type="ECO:0000313" key="6">
    <source>
        <dbReference type="EMBL" id="GHE18135.1"/>
    </source>
</evidence>
<sequence length="458" mass="50106">MGTMTELPRKAAARTARLAALPLGYAGRQALGFGRRLGGAPAEAVLTDVQQRTAEQLFRTLGELKGGAMKFGQVLSVLESALPEEVAAPYREQLTALQDSAPPMPTATVREQLTTHLGADWRDRLVWLDGAPTAAASIGQVHRGRWRDHLDEQGDDHATERDVAVKVQYPGAGDALMADLRQISRLARGVAPVFPGLDIKPLVAELQARAADELDYHLEAEAQSAYAEAFADHPDIVVPGVVAVGNEVLVTEWMDSPYSLAHVIREGTQEERDHYGELFVRFLFEGPARTGMLHADPHPGNFRVLPAADGGPGKLGVLDFGAVARLEEGGMPVATGRLMRIALDNDDESLVAGLRAEGFIKDRIEVDPRQVLEYLAPFIEPAAQERFTFTREWMREQFERVNDPRSESFTLAMKLNLPTSYLLIHRTWIGAIGLLSQLNTTAPFRAILEESLPGFAEA</sequence>
<dbReference type="PANTHER" id="PTHR43851:SF3">
    <property type="entry name" value="COENZYME Q8"/>
    <property type="match status" value="1"/>
</dbReference>
<dbReference type="InterPro" id="IPR004147">
    <property type="entry name" value="ABC1_dom"/>
</dbReference>
<comment type="similarity">
    <text evidence="1">Belongs to the protein kinase superfamily. ADCK protein kinase family.</text>
</comment>
<dbReference type="EMBL" id="BNAD01000008">
    <property type="protein sequence ID" value="GHE18135.1"/>
    <property type="molecule type" value="Genomic_DNA"/>
</dbReference>
<protein>
    <submittedName>
        <fullName evidence="6">ABC transporter ATP-binding protein</fullName>
    </submittedName>
</protein>
<keyword evidence="2" id="KW-0808">Transferase</keyword>
<dbReference type="InterPro" id="IPR011009">
    <property type="entry name" value="Kinase-like_dom_sf"/>
</dbReference>
<keyword evidence="7" id="KW-1185">Reference proteome</keyword>
<keyword evidence="4 6" id="KW-0067">ATP-binding</keyword>
<keyword evidence="3" id="KW-0547">Nucleotide-binding</keyword>
<gene>
    <name evidence="6" type="ORF">GCM10011376_27450</name>
</gene>
<evidence type="ECO:0000256" key="3">
    <source>
        <dbReference type="ARBA" id="ARBA00022741"/>
    </source>
</evidence>
<organism evidence="6 7">
    <name type="scientific">Nocardioides flavus</name>
    <name type="common">ex Wang et al. 2016</name>
    <dbReference type="NCBI Taxonomy" id="2058780"/>
    <lineage>
        <taxon>Bacteria</taxon>
        <taxon>Bacillati</taxon>
        <taxon>Actinomycetota</taxon>
        <taxon>Actinomycetes</taxon>
        <taxon>Propionibacteriales</taxon>
        <taxon>Nocardioidaceae</taxon>
        <taxon>Nocardioides</taxon>
    </lineage>
</organism>
<dbReference type="InterPro" id="IPR051409">
    <property type="entry name" value="Atypical_kinase_ADCK"/>
</dbReference>
<evidence type="ECO:0000259" key="5">
    <source>
        <dbReference type="Pfam" id="PF03109"/>
    </source>
</evidence>